<dbReference type="EMBL" id="JAUDFV010000157">
    <property type="protein sequence ID" value="KAL2714290.1"/>
    <property type="molecule type" value="Genomic_DNA"/>
</dbReference>
<organism evidence="2 3">
    <name type="scientific">Vespula squamosa</name>
    <name type="common">Southern yellow jacket</name>
    <name type="synonym">Wasp</name>
    <dbReference type="NCBI Taxonomy" id="30214"/>
    <lineage>
        <taxon>Eukaryota</taxon>
        <taxon>Metazoa</taxon>
        <taxon>Ecdysozoa</taxon>
        <taxon>Arthropoda</taxon>
        <taxon>Hexapoda</taxon>
        <taxon>Insecta</taxon>
        <taxon>Pterygota</taxon>
        <taxon>Neoptera</taxon>
        <taxon>Endopterygota</taxon>
        <taxon>Hymenoptera</taxon>
        <taxon>Apocrita</taxon>
        <taxon>Aculeata</taxon>
        <taxon>Vespoidea</taxon>
        <taxon>Vespidae</taxon>
        <taxon>Vespinae</taxon>
        <taxon>Vespula</taxon>
    </lineage>
</organism>
<feature type="compositionally biased region" description="Basic and acidic residues" evidence="1">
    <location>
        <begin position="46"/>
        <end position="56"/>
    </location>
</feature>
<evidence type="ECO:0000313" key="2">
    <source>
        <dbReference type="EMBL" id="KAL2714290.1"/>
    </source>
</evidence>
<evidence type="ECO:0000256" key="1">
    <source>
        <dbReference type="SAM" id="MobiDB-lite"/>
    </source>
</evidence>
<reference evidence="2 3" key="1">
    <citation type="journal article" date="2024" name="Ann. Entomol. Soc. Am.">
        <title>Genomic analyses of the southern and eastern yellowjacket wasps (Hymenoptera: Vespidae) reveal evolutionary signatures of social life.</title>
        <authorList>
            <person name="Catto M.A."/>
            <person name="Caine P.B."/>
            <person name="Orr S.E."/>
            <person name="Hunt B.G."/>
            <person name="Goodisman M.A.D."/>
        </authorList>
    </citation>
    <scope>NUCLEOTIDE SEQUENCE [LARGE SCALE GENOMIC DNA]</scope>
    <source>
        <strain evidence="2">233</strain>
        <tissue evidence="2">Head and thorax</tissue>
    </source>
</reference>
<gene>
    <name evidence="2" type="ORF">V1478_016847</name>
</gene>
<sequence>MPIFGCTKEDNCRRNAYLRARERANREKERKKLENLNNPNQTSKLSKVENVDKDIVEQNVKSNPKKEKETSESERGIDDLEELSSSVSNPAFIEQMPEES</sequence>
<keyword evidence="3" id="KW-1185">Reference proteome</keyword>
<dbReference type="AlphaFoldDB" id="A0ABD2A3L6"/>
<feature type="compositionally biased region" description="Basic and acidic residues" evidence="1">
    <location>
        <begin position="23"/>
        <end position="34"/>
    </location>
</feature>
<evidence type="ECO:0000313" key="3">
    <source>
        <dbReference type="Proteomes" id="UP001607302"/>
    </source>
</evidence>
<proteinExistence type="predicted"/>
<feature type="compositionally biased region" description="Basic and acidic residues" evidence="1">
    <location>
        <begin position="64"/>
        <end position="78"/>
    </location>
</feature>
<accession>A0ABD2A3L6</accession>
<feature type="region of interest" description="Disordered" evidence="1">
    <location>
        <begin position="23"/>
        <end position="100"/>
    </location>
</feature>
<protein>
    <submittedName>
        <fullName evidence="2">Uncharacterized protein</fullName>
    </submittedName>
</protein>
<dbReference type="Proteomes" id="UP001607302">
    <property type="component" value="Unassembled WGS sequence"/>
</dbReference>
<name>A0ABD2A3L6_VESSQ</name>
<comment type="caution">
    <text evidence="2">The sequence shown here is derived from an EMBL/GenBank/DDBJ whole genome shotgun (WGS) entry which is preliminary data.</text>
</comment>